<dbReference type="SUPFAM" id="SSF55060">
    <property type="entry name" value="GHMP Kinase, C-terminal domain"/>
    <property type="match status" value="1"/>
</dbReference>
<keyword evidence="15" id="KW-1185">Reference proteome</keyword>
<evidence type="ECO:0000256" key="1">
    <source>
        <dbReference type="ARBA" id="ARBA00006566"/>
    </source>
</evidence>
<feature type="domain" description="Galactokinase N-terminal" evidence="13">
    <location>
        <begin position="3"/>
        <end position="36"/>
    </location>
</feature>
<dbReference type="GO" id="GO:0046872">
    <property type="term" value="F:metal ion binding"/>
    <property type="evidence" value="ECO:0007669"/>
    <property type="project" value="UniProtKB-KW"/>
</dbReference>
<comment type="similarity">
    <text evidence="1">Belongs to the GHMP kinase family. GalK subfamily.</text>
</comment>
<evidence type="ECO:0000259" key="13">
    <source>
        <dbReference type="Pfam" id="PF10509"/>
    </source>
</evidence>
<dbReference type="GO" id="GO:0004335">
    <property type="term" value="F:galactokinase activity"/>
    <property type="evidence" value="ECO:0007669"/>
    <property type="project" value="UniProtKB-UniRule"/>
</dbReference>
<keyword evidence="9" id="KW-0119">Carbohydrate metabolism</keyword>
<dbReference type="InterPro" id="IPR006203">
    <property type="entry name" value="GHMP_knse_ATP-bd_CS"/>
</dbReference>
<dbReference type="InterPro" id="IPR006206">
    <property type="entry name" value="Mevalonate/galactokinase"/>
</dbReference>
<dbReference type="AlphaFoldDB" id="A0A346XVW0"/>
<dbReference type="InterPro" id="IPR036554">
    <property type="entry name" value="GHMP_kinase_C_sf"/>
</dbReference>
<dbReference type="PANTHER" id="PTHR10457:SF7">
    <property type="entry name" value="GALACTOKINASE-RELATED"/>
    <property type="match status" value="1"/>
</dbReference>
<evidence type="ECO:0000256" key="5">
    <source>
        <dbReference type="ARBA" id="ARBA00022777"/>
    </source>
</evidence>
<feature type="domain" description="GHMP kinase C-terminal" evidence="12">
    <location>
        <begin position="259"/>
        <end position="332"/>
    </location>
</feature>
<keyword evidence="4" id="KW-0547">Nucleotide-binding</keyword>
<evidence type="ECO:0000256" key="4">
    <source>
        <dbReference type="ARBA" id="ARBA00022741"/>
    </source>
</evidence>
<dbReference type="PIRSF" id="PIRSF000530">
    <property type="entry name" value="Galactokinase"/>
    <property type="match status" value="1"/>
</dbReference>
<keyword evidence="2" id="KW-0808">Transferase</keyword>
<dbReference type="InterPro" id="IPR014721">
    <property type="entry name" value="Ribsml_uS5_D2-typ_fold_subgr"/>
</dbReference>
<dbReference type="InterPro" id="IPR013750">
    <property type="entry name" value="GHMP_kinase_C_dom"/>
</dbReference>
<dbReference type="InterPro" id="IPR000705">
    <property type="entry name" value="Galactokinase"/>
</dbReference>
<evidence type="ECO:0000313" key="14">
    <source>
        <dbReference type="EMBL" id="AXV06357.1"/>
    </source>
</evidence>
<evidence type="ECO:0000313" key="15">
    <source>
        <dbReference type="Proteomes" id="UP000264006"/>
    </source>
</evidence>
<accession>A0A346XVW0</accession>
<protein>
    <recommendedName>
        <fullName evidence="10">Galactokinase</fullName>
        <ecNumber evidence="10">2.7.1.6</ecNumber>
    </recommendedName>
</protein>
<dbReference type="PRINTS" id="PR00473">
    <property type="entry name" value="GALCTOKINASE"/>
</dbReference>
<dbReference type="InterPro" id="IPR006204">
    <property type="entry name" value="GHMP_kinase_N_dom"/>
</dbReference>
<dbReference type="Pfam" id="PF00288">
    <property type="entry name" value="GHMP_kinases_N"/>
    <property type="match status" value="1"/>
</dbReference>
<dbReference type="EC" id="2.7.1.6" evidence="10"/>
<dbReference type="InterPro" id="IPR019539">
    <property type="entry name" value="GalKase_N"/>
</dbReference>
<dbReference type="InterPro" id="IPR020568">
    <property type="entry name" value="Ribosomal_Su5_D2-typ_SF"/>
</dbReference>
<dbReference type="PANTHER" id="PTHR10457">
    <property type="entry name" value="MEVALONATE KINASE/GALACTOKINASE"/>
    <property type="match status" value="1"/>
</dbReference>
<name>A0A346XVW0_9ACTN</name>
<evidence type="ECO:0000259" key="12">
    <source>
        <dbReference type="Pfam" id="PF08544"/>
    </source>
</evidence>
<dbReference type="EMBL" id="CP031165">
    <property type="protein sequence ID" value="AXV06357.1"/>
    <property type="molecule type" value="Genomic_DNA"/>
</dbReference>
<dbReference type="Gene3D" id="3.30.70.890">
    <property type="entry name" value="GHMP kinase, C-terminal domain"/>
    <property type="match status" value="1"/>
</dbReference>
<evidence type="ECO:0000256" key="6">
    <source>
        <dbReference type="ARBA" id="ARBA00022840"/>
    </source>
</evidence>
<evidence type="ECO:0000259" key="11">
    <source>
        <dbReference type="Pfam" id="PF00288"/>
    </source>
</evidence>
<evidence type="ECO:0000256" key="7">
    <source>
        <dbReference type="ARBA" id="ARBA00022842"/>
    </source>
</evidence>
<proteinExistence type="inferred from homology"/>
<dbReference type="FunFam" id="3.30.70.890:FF:000001">
    <property type="entry name" value="Galactokinase"/>
    <property type="match status" value="1"/>
</dbReference>
<dbReference type="Pfam" id="PF08544">
    <property type="entry name" value="GHMP_kinases_C"/>
    <property type="match status" value="1"/>
</dbReference>
<dbReference type="SUPFAM" id="SSF54211">
    <property type="entry name" value="Ribosomal protein S5 domain 2-like"/>
    <property type="match status" value="1"/>
</dbReference>
<dbReference type="GO" id="GO:0005829">
    <property type="term" value="C:cytosol"/>
    <property type="evidence" value="ECO:0007669"/>
    <property type="project" value="TreeGrafter"/>
</dbReference>
<evidence type="ECO:0000256" key="8">
    <source>
        <dbReference type="ARBA" id="ARBA00023144"/>
    </source>
</evidence>
<feature type="domain" description="GHMP kinase N-terminal" evidence="11">
    <location>
        <begin position="74"/>
        <end position="160"/>
    </location>
</feature>
<dbReference type="Proteomes" id="UP000264006">
    <property type="component" value="Chromosome"/>
</dbReference>
<dbReference type="PROSITE" id="PS00627">
    <property type="entry name" value="GHMP_KINASES_ATP"/>
    <property type="match status" value="1"/>
</dbReference>
<evidence type="ECO:0000256" key="3">
    <source>
        <dbReference type="ARBA" id="ARBA00022723"/>
    </source>
</evidence>
<dbReference type="OrthoDB" id="250531at2"/>
<dbReference type="NCBIfam" id="TIGR00131">
    <property type="entry name" value="gal_kin"/>
    <property type="match status" value="1"/>
</dbReference>
<dbReference type="Gene3D" id="3.30.230.10">
    <property type="match status" value="1"/>
</dbReference>
<keyword evidence="7" id="KW-0460">Magnesium</keyword>
<keyword evidence="6" id="KW-0067">ATP-binding</keyword>
<sequence length="367" mass="37840">MRPVTARAPGRVNLIGEHTDHTDGLALPMALDVGVAFHGEGGGDRIRVTSADAALEVDLPADGSSSPTAGWGRYVAAVAAELHACGRPPVGLTGEFSSTLPQGIGLSSSAALEVAVAVALLRAADHALPAVEVVRACRRAEHAAVGVPSGVLDQAASVLSRSGAALLLDCADLAHEDVALPEGVEVLIIDSGVTRQLEGSGYATRTRELAAALPVLDGRRPADVPPDELPGLLDALDEVPARRLRHVVTENARVRATVRAFAADDIDAVATLFEASHDSLRDDFEVTVPQTDRLVELLREHGALASRMTGGGFGGAVIGLVRAEEASDVADATLAAYRRAWPDLAARTVLTRPGAGAAEHAADVLTS</sequence>
<organism evidence="14 15">
    <name type="scientific">Euzebya pacifica</name>
    <dbReference type="NCBI Taxonomy" id="1608957"/>
    <lineage>
        <taxon>Bacteria</taxon>
        <taxon>Bacillati</taxon>
        <taxon>Actinomycetota</taxon>
        <taxon>Nitriliruptoria</taxon>
        <taxon>Euzebyales</taxon>
    </lineage>
</organism>
<evidence type="ECO:0000256" key="2">
    <source>
        <dbReference type="ARBA" id="ARBA00022679"/>
    </source>
</evidence>
<gene>
    <name evidence="14" type="ORF">DVS28_a1666</name>
</gene>
<reference evidence="14 15" key="1">
    <citation type="submission" date="2018-09" db="EMBL/GenBank/DDBJ databases">
        <title>Complete genome sequence of Euzebya sp. DY32-46 isolated from seawater of Pacific Ocean.</title>
        <authorList>
            <person name="Xu L."/>
            <person name="Wu Y.-H."/>
            <person name="Xu X.-W."/>
        </authorList>
    </citation>
    <scope>NUCLEOTIDE SEQUENCE [LARGE SCALE GENOMIC DNA]</scope>
    <source>
        <strain evidence="14 15">DY32-46</strain>
    </source>
</reference>
<dbReference type="Pfam" id="PF10509">
    <property type="entry name" value="GalKase_gal_bdg"/>
    <property type="match status" value="1"/>
</dbReference>
<evidence type="ECO:0000256" key="9">
    <source>
        <dbReference type="ARBA" id="ARBA00023277"/>
    </source>
</evidence>
<dbReference type="PRINTS" id="PR00959">
    <property type="entry name" value="MEVGALKINASE"/>
</dbReference>
<keyword evidence="5 14" id="KW-0418">Kinase</keyword>
<keyword evidence="8" id="KW-0299">Galactose metabolism</keyword>
<evidence type="ECO:0000256" key="10">
    <source>
        <dbReference type="NCBIfam" id="TIGR00131"/>
    </source>
</evidence>
<dbReference type="GO" id="GO:0005524">
    <property type="term" value="F:ATP binding"/>
    <property type="evidence" value="ECO:0007669"/>
    <property type="project" value="UniProtKB-UniRule"/>
</dbReference>
<keyword evidence="3" id="KW-0479">Metal-binding</keyword>
<dbReference type="GO" id="GO:0006012">
    <property type="term" value="P:galactose metabolic process"/>
    <property type="evidence" value="ECO:0007669"/>
    <property type="project" value="UniProtKB-UniRule"/>
</dbReference>
<dbReference type="KEGG" id="euz:DVS28_a1666"/>